<reference evidence="3" key="1">
    <citation type="submission" date="2016-10" db="EMBL/GenBank/DDBJ databases">
        <authorList>
            <person name="Varghese N."/>
            <person name="Submissions S."/>
        </authorList>
    </citation>
    <scope>NUCLEOTIDE SEQUENCE [LARGE SCALE GENOMIC DNA]</scope>
    <source>
        <strain evidence="3">BL36</strain>
    </source>
</reference>
<sequence>MSIITFPSAAASARPETRPARPSLLGLWLQRIRTRRALAALDPHQLRDAGIEPWRLRHETRKPFWRG</sequence>
<dbReference type="Pfam" id="PF06568">
    <property type="entry name" value="YjiS-like"/>
    <property type="match status" value="1"/>
</dbReference>
<dbReference type="OrthoDB" id="8005167at2"/>
<dbReference type="Proteomes" id="UP000199048">
    <property type="component" value="Unassembled WGS sequence"/>
</dbReference>
<gene>
    <name evidence="2" type="ORF">SAMN05192568_1002183</name>
</gene>
<dbReference type="EMBL" id="FOTK01000002">
    <property type="protein sequence ID" value="SFL24644.1"/>
    <property type="molecule type" value="Genomic_DNA"/>
</dbReference>
<feature type="domain" description="YjiS-like" evidence="1">
    <location>
        <begin position="25"/>
        <end position="52"/>
    </location>
</feature>
<dbReference type="STRING" id="582667.SAMN05192568_1002183"/>
<dbReference type="AlphaFoldDB" id="A0A1I4G3P8"/>
<proteinExistence type="predicted"/>
<evidence type="ECO:0000313" key="2">
    <source>
        <dbReference type="EMBL" id="SFL24644.1"/>
    </source>
</evidence>
<accession>A0A1I4G3P8</accession>
<organism evidence="2 3">
    <name type="scientific">Methylobacterium pseudosasicola</name>
    <dbReference type="NCBI Taxonomy" id="582667"/>
    <lineage>
        <taxon>Bacteria</taxon>
        <taxon>Pseudomonadati</taxon>
        <taxon>Pseudomonadota</taxon>
        <taxon>Alphaproteobacteria</taxon>
        <taxon>Hyphomicrobiales</taxon>
        <taxon>Methylobacteriaceae</taxon>
        <taxon>Methylobacterium</taxon>
    </lineage>
</organism>
<protein>
    <recommendedName>
        <fullName evidence="1">YjiS-like domain-containing protein</fullName>
    </recommendedName>
</protein>
<evidence type="ECO:0000313" key="3">
    <source>
        <dbReference type="Proteomes" id="UP000199048"/>
    </source>
</evidence>
<evidence type="ECO:0000259" key="1">
    <source>
        <dbReference type="Pfam" id="PF06568"/>
    </source>
</evidence>
<name>A0A1I4G3P8_9HYPH</name>
<dbReference type="InterPro" id="IPR009506">
    <property type="entry name" value="YjiS-like"/>
</dbReference>
<dbReference type="RefSeq" id="WP_092037078.1">
    <property type="nucleotide sequence ID" value="NZ_FOTK01000002.1"/>
</dbReference>
<keyword evidence="3" id="KW-1185">Reference proteome</keyword>